<dbReference type="GO" id="GO:0016491">
    <property type="term" value="F:oxidoreductase activity"/>
    <property type="evidence" value="ECO:0007669"/>
    <property type="project" value="UniProtKB-KW"/>
</dbReference>
<dbReference type="InterPro" id="IPR036291">
    <property type="entry name" value="NAD(P)-bd_dom_sf"/>
</dbReference>
<dbReference type="RefSeq" id="XP_035347933.1">
    <property type="nucleotide sequence ID" value="XM_035492040.1"/>
</dbReference>
<keyword evidence="2" id="KW-0521">NADP</keyword>
<dbReference type="AlphaFoldDB" id="A0A7H8R5V5"/>
<evidence type="ECO:0000256" key="2">
    <source>
        <dbReference type="ARBA" id="ARBA00022857"/>
    </source>
</evidence>
<evidence type="ECO:0000313" key="5">
    <source>
        <dbReference type="Proteomes" id="UP000509510"/>
    </source>
</evidence>
<accession>A0A7H8R5V5</accession>
<dbReference type="InterPro" id="IPR002347">
    <property type="entry name" value="SDR_fam"/>
</dbReference>
<dbReference type="PRINTS" id="PR00081">
    <property type="entry name" value="GDHRDH"/>
</dbReference>
<evidence type="ECO:0000256" key="1">
    <source>
        <dbReference type="ARBA" id="ARBA00006484"/>
    </source>
</evidence>
<organism evidence="4 5">
    <name type="scientific">Talaromyces rugulosus</name>
    <name type="common">Penicillium rugulosum</name>
    <dbReference type="NCBI Taxonomy" id="121627"/>
    <lineage>
        <taxon>Eukaryota</taxon>
        <taxon>Fungi</taxon>
        <taxon>Dikarya</taxon>
        <taxon>Ascomycota</taxon>
        <taxon>Pezizomycotina</taxon>
        <taxon>Eurotiomycetes</taxon>
        <taxon>Eurotiomycetidae</taxon>
        <taxon>Eurotiales</taxon>
        <taxon>Trichocomaceae</taxon>
        <taxon>Talaromyces</taxon>
        <taxon>Talaromyces sect. Islandici</taxon>
    </lineage>
</organism>
<protein>
    <recommendedName>
        <fullName evidence="6">Ketoreductase (KR) domain-containing protein</fullName>
    </recommendedName>
</protein>
<comment type="similarity">
    <text evidence="1">Belongs to the short-chain dehydrogenases/reductases (SDR) family.</text>
</comment>
<dbReference type="Proteomes" id="UP000509510">
    <property type="component" value="Chromosome V"/>
</dbReference>
<dbReference type="OrthoDB" id="37659at2759"/>
<dbReference type="CDD" id="cd05233">
    <property type="entry name" value="SDR_c"/>
    <property type="match status" value="1"/>
</dbReference>
<dbReference type="SUPFAM" id="SSF51735">
    <property type="entry name" value="NAD(P)-binding Rossmann-fold domains"/>
    <property type="match status" value="1"/>
</dbReference>
<reference evidence="5" key="1">
    <citation type="submission" date="2020-06" db="EMBL/GenBank/DDBJ databases">
        <title>A chromosome-scale genome assembly of Talaromyces rugulosus W13939.</title>
        <authorList>
            <person name="Wang B."/>
            <person name="Guo L."/>
            <person name="Ye K."/>
            <person name="Wang L."/>
        </authorList>
    </citation>
    <scope>NUCLEOTIDE SEQUENCE [LARGE SCALE GENOMIC DNA]</scope>
    <source>
        <strain evidence="5">W13939</strain>
    </source>
</reference>
<gene>
    <name evidence="4" type="ORF">TRUGW13939_08915</name>
</gene>
<sequence length="256" mass="27446">MPYSLRGKNVLVTAGSRGLGALVCEKFAENGSNIAINYYSNVDSAKALANSLQEKYSVKVHIIKGDATAAEDNERLVKETVSELGGLDIIIANAGWTRFAKPGDIYDLSLDEWNRCWQANVMSHLQLMQAAKPILEQNADGGVYLLTSSIAGTLTGGSSMGYSVTKAAGLHLMKHFAFCLGPKIRVNAVLPGLLLTEWGNQYGETAINNMKEKAALKQETSLEDCANVYINLAQNSSMTGQEVIVDAGLAMGSLPK</sequence>
<dbReference type="InterPro" id="IPR020904">
    <property type="entry name" value="Sc_DH/Rdtase_CS"/>
</dbReference>
<name>A0A7H8R5V5_TALRU</name>
<dbReference type="PANTHER" id="PTHR43618:SF2">
    <property type="entry name" value="CHAIN DEHYDROGENASE, PUTATIVE (AFU_ORTHOLOGUE AFUA_6G06930)-RELATED"/>
    <property type="match status" value="1"/>
</dbReference>
<keyword evidence="3" id="KW-0560">Oxidoreductase</keyword>
<evidence type="ECO:0008006" key="6">
    <source>
        <dbReference type="Google" id="ProtNLM"/>
    </source>
</evidence>
<dbReference type="Pfam" id="PF13561">
    <property type="entry name" value="adh_short_C2"/>
    <property type="match status" value="1"/>
</dbReference>
<evidence type="ECO:0000256" key="3">
    <source>
        <dbReference type="ARBA" id="ARBA00023002"/>
    </source>
</evidence>
<dbReference type="Gene3D" id="3.40.50.720">
    <property type="entry name" value="NAD(P)-binding Rossmann-like Domain"/>
    <property type="match status" value="1"/>
</dbReference>
<proteinExistence type="inferred from homology"/>
<dbReference type="KEGG" id="trg:TRUGW13939_08915"/>
<dbReference type="InterPro" id="IPR052178">
    <property type="entry name" value="Sec_Metab_Biosynth_SDR"/>
</dbReference>
<dbReference type="PROSITE" id="PS00061">
    <property type="entry name" value="ADH_SHORT"/>
    <property type="match status" value="1"/>
</dbReference>
<dbReference type="GeneID" id="55996399"/>
<dbReference type="EMBL" id="CP055902">
    <property type="protein sequence ID" value="QKX61759.1"/>
    <property type="molecule type" value="Genomic_DNA"/>
</dbReference>
<keyword evidence="5" id="KW-1185">Reference proteome</keyword>
<dbReference type="PANTHER" id="PTHR43618">
    <property type="entry name" value="7-ALPHA-HYDROXYSTEROID DEHYDROGENASE"/>
    <property type="match status" value="1"/>
</dbReference>
<evidence type="ECO:0000313" key="4">
    <source>
        <dbReference type="EMBL" id="QKX61759.1"/>
    </source>
</evidence>